<keyword evidence="2 7" id="KW-0479">Metal-binding</keyword>
<feature type="binding site" evidence="7">
    <location>
        <position position="242"/>
    </location>
    <ligand>
        <name>Fe(3+)</name>
        <dbReference type="ChEBI" id="CHEBI:29034"/>
    </ligand>
</feature>
<dbReference type="GO" id="GO:0019557">
    <property type="term" value="P:L-histidine catabolic process to glutamate and formate"/>
    <property type="evidence" value="ECO:0007669"/>
    <property type="project" value="UniProtKB-UniPathway"/>
</dbReference>
<dbReference type="NCBIfam" id="TIGR01224">
    <property type="entry name" value="hutI"/>
    <property type="match status" value="1"/>
</dbReference>
<organism evidence="9 10">
    <name type="scientific">Mammaliicoccus stepanovicii</name>
    <dbReference type="NCBI Taxonomy" id="643214"/>
    <lineage>
        <taxon>Bacteria</taxon>
        <taxon>Bacillati</taxon>
        <taxon>Bacillota</taxon>
        <taxon>Bacilli</taxon>
        <taxon>Bacillales</taxon>
        <taxon>Staphylococcaceae</taxon>
        <taxon>Mammaliicoccus</taxon>
    </lineage>
</organism>
<comment type="function">
    <text evidence="7">Catalyzes the hydrolytic cleavage of the carbon-nitrogen bond in imidazolone-5-propanoate to yield N-formimidoyl-L-glutamate. It is the third step in the universal histidine degradation pathway.</text>
</comment>
<dbReference type="OrthoDB" id="9776455at2"/>
<feature type="binding site" evidence="7">
    <location>
        <position position="85"/>
    </location>
    <ligand>
        <name>4-imidazolone-5-propanoate</name>
        <dbReference type="ChEBI" id="CHEBI:77893"/>
    </ligand>
</feature>
<comment type="similarity">
    <text evidence="7">Belongs to the metallo-dependent hydrolases superfamily. HutI family.</text>
</comment>
<keyword evidence="10" id="KW-1185">Reference proteome</keyword>
<feature type="binding site" evidence="7">
    <location>
        <position position="76"/>
    </location>
    <ligand>
        <name>Zn(2+)</name>
        <dbReference type="ChEBI" id="CHEBI:29105"/>
    </ligand>
</feature>
<dbReference type="EC" id="3.5.2.7" evidence="1 7"/>
<feature type="binding site" evidence="7">
    <location>
        <position position="148"/>
    </location>
    <ligand>
        <name>N-formimidoyl-L-glutamate</name>
        <dbReference type="ChEBI" id="CHEBI:58928"/>
    </ligand>
</feature>
<feature type="binding site" evidence="7">
    <location>
        <position position="322"/>
    </location>
    <ligand>
        <name>4-imidazolone-5-propanoate</name>
        <dbReference type="ChEBI" id="CHEBI:77893"/>
    </ligand>
</feature>
<dbReference type="Gene3D" id="2.30.40.10">
    <property type="entry name" value="Urease, subunit C, domain 1"/>
    <property type="match status" value="1"/>
</dbReference>
<keyword evidence="3 7" id="KW-0378">Hydrolase</keyword>
<dbReference type="GO" id="GO:0050480">
    <property type="term" value="F:imidazolonepropionase activity"/>
    <property type="evidence" value="ECO:0007669"/>
    <property type="project" value="UniProtKB-UniRule"/>
</dbReference>
<keyword evidence="5 7" id="KW-0862">Zinc</keyword>
<sequence>MNDILIQNIGELILPKKTDRPLKGNELDELNIIKNGTVVVKDSKIVYAGEYDDSFEATEVIDATNQVVSPGLVDAHTHLVFGGSREHEMALKQQGVSYLDILKQGGGILSTVESTRNATEEELYNKSKKEVIRMIQFGTTTVEAKSGYGLDKETELKQLNVQHQLAQDTPIRMKHTFLGPHAVPKDAKDNASFLQEMIDLLDDVKDKADFADIFCETGVFTIDESRRYMQAAKEKGLKVKIHADEIDPLGGLGLAIEEGAISADHLVASSEKDKKALNSSNTVAVLLPGTTFYLGKDQYADARGMLDNNGAIAIATDFNPGSCVTDNLQLVMSIAALKLKLTPNEIWNAVTVNAAKAIDVEAGTIEVGDQADVVVWDIPNHEYLPYHYGVNHAQTVIINGKKVYQNTGLLTES</sequence>
<feature type="binding site" evidence="7">
    <location>
        <position position="76"/>
    </location>
    <ligand>
        <name>Fe(3+)</name>
        <dbReference type="ChEBI" id="CHEBI:29034"/>
    </ligand>
</feature>
<dbReference type="UniPathway" id="UPA00379">
    <property type="reaction ID" value="UER00551"/>
</dbReference>
<gene>
    <name evidence="7 9" type="primary">hutI</name>
    <name evidence="9" type="ORF">SAMEA4384403_00017</name>
</gene>
<dbReference type="PANTHER" id="PTHR42752:SF1">
    <property type="entry name" value="IMIDAZOLONEPROPIONASE-RELATED"/>
    <property type="match status" value="1"/>
</dbReference>
<evidence type="ECO:0000256" key="2">
    <source>
        <dbReference type="ARBA" id="ARBA00022723"/>
    </source>
</evidence>
<dbReference type="Pfam" id="PF01979">
    <property type="entry name" value="Amidohydro_1"/>
    <property type="match status" value="1"/>
</dbReference>
<comment type="pathway">
    <text evidence="7">Amino-acid degradation; L-histidine degradation into L-glutamate; N-formimidoyl-L-glutamate from L-histidine: step 3/3.</text>
</comment>
<dbReference type="GO" id="GO:0005737">
    <property type="term" value="C:cytoplasm"/>
    <property type="evidence" value="ECO:0007669"/>
    <property type="project" value="UniProtKB-SubCell"/>
</dbReference>
<dbReference type="CDD" id="cd01296">
    <property type="entry name" value="Imidazolone-5PH"/>
    <property type="match status" value="1"/>
</dbReference>
<dbReference type="AlphaFoldDB" id="A0A239X8G3"/>
<dbReference type="FunFam" id="3.20.20.140:FF:000007">
    <property type="entry name" value="Imidazolonepropionase"/>
    <property type="match status" value="1"/>
</dbReference>
<evidence type="ECO:0000256" key="6">
    <source>
        <dbReference type="ARBA" id="ARBA00023004"/>
    </source>
</evidence>
<comment type="subcellular location">
    <subcellularLocation>
        <location evidence="7">Cytoplasm</location>
    </subcellularLocation>
</comment>
<dbReference type="GO" id="GO:0005506">
    <property type="term" value="F:iron ion binding"/>
    <property type="evidence" value="ECO:0007669"/>
    <property type="project" value="UniProtKB-UniRule"/>
</dbReference>
<dbReference type="Proteomes" id="UP000242084">
    <property type="component" value="Chromosome 1"/>
</dbReference>
<feature type="binding site" evidence="7">
    <location>
        <position position="78"/>
    </location>
    <ligand>
        <name>Fe(3+)</name>
        <dbReference type="ChEBI" id="CHEBI:29034"/>
    </ligand>
</feature>
<evidence type="ECO:0000259" key="8">
    <source>
        <dbReference type="Pfam" id="PF01979"/>
    </source>
</evidence>
<accession>A0A239X8G3</accession>
<evidence type="ECO:0000256" key="5">
    <source>
        <dbReference type="ARBA" id="ARBA00022833"/>
    </source>
</evidence>
<feature type="binding site" evidence="7">
    <location>
        <position position="148"/>
    </location>
    <ligand>
        <name>4-imidazolone-5-propanoate</name>
        <dbReference type="ChEBI" id="CHEBI:77893"/>
    </ligand>
</feature>
<evidence type="ECO:0000256" key="7">
    <source>
        <dbReference type="HAMAP-Rule" id="MF_00372"/>
    </source>
</evidence>
<feature type="binding site" evidence="7">
    <location>
        <position position="317"/>
    </location>
    <ligand>
        <name>Zn(2+)</name>
        <dbReference type="ChEBI" id="CHEBI:29105"/>
    </ligand>
</feature>
<keyword evidence="6 7" id="KW-0408">Iron</keyword>
<evidence type="ECO:0000256" key="1">
    <source>
        <dbReference type="ARBA" id="ARBA00012864"/>
    </source>
</evidence>
<comment type="cofactor">
    <cofactor evidence="7">
        <name>Zn(2+)</name>
        <dbReference type="ChEBI" id="CHEBI:29105"/>
    </cofactor>
    <cofactor evidence="7">
        <name>Fe(3+)</name>
        <dbReference type="ChEBI" id="CHEBI:29034"/>
    </cofactor>
    <text evidence="7">Binds 1 zinc or iron ion per subunit.</text>
</comment>
<evidence type="ECO:0000313" key="10">
    <source>
        <dbReference type="Proteomes" id="UP000242084"/>
    </source>
</evidence>
<protein>
    <recommendedName>
        <fullName evidence="1 7">Imidazolonepropionase</fullName>
        <ecNumber evidence="1 7">3.5.2.7</ecNumber>
    </recommendedName>
    <alternativeName>
        <fullName evidence="7">Imidazolone-5-propionate hydrolase</fullName>
    </alternativeName>
</protein>
<reference evidence="9 10" key="1">
    <citation type="submission" date="2017-06" db="EMBL/GenBank/DDBJ databases">
        <authorList>
            <consortium name="Pathogen Informatics"/>
        </authorList>
    </citation>
    <scope>NUCLEOTIDE SEQUENCE [LARGE SCALE GENOMIC DNA]</scope>
    <source>
        <strain evidence="9 10">NCTC13839</strain>
    </source>
</reference>
<feature type="binding site" evidence="7">
    <location>
        <position position="245"/>
    </location>
    <ligand>
        <name>4-imidazolone-5-propanoate</name>
        <dbReference type="ChEBI" id="CHEBI:77893"/>
    </ligand>
</feature>
<feature type="binding site" evidence="7">
    <location>
        <position position="78"/>
    </location>
    <ligand>
        <name>Zn(2+)</name>
        <dbReference type="ChEBI" id="CHEBI:29105"/>
    </ligand>
</feature>
<evidence type="ECO:0000256" key="3">
    <source>
        <dbReference type="ARBA" id="ARBA00022801"/>
    </source>
</evidence>
<proteinExistence type="inferred from homology"/>
<dbReference type="SUPFAM" id="SSF51338">
    <property type="entry name" value="Composite domain of metallo-dependent hydrolases"/>
    <property type="match status" value="1"/>
</dbReference>
<keyword evidence="4 7" id="KW-0369">Histidine metabolism</keyword>
<dbReference type="SUPFAM" id="SSF51556">
    <property type="entry name" value="Metallo-dependent hydrolases"/>
    <property type="match status" value="1"/>
</dbReference>
<comment type="catalytic activity">
    <reaction evidence="7">
        <text>4-imidazolone-5-propanoate + H2O = N-formimidoyl-L-glutamate</text>
        <dbReference type="Rhea" id="RHEA:23660"/>
        <dbReference type="ChEBI" id="CHEBI:15377"/>
        <dbReference type="ChEBI" id="CHEBI:58928"/>
        <dbReference type="ChEBI" id="CHEBI:77893"/>
        <dbReference type="EC" id="3.5.2.7"/>
    </reaction>
</comment>
<feature type="binding site" evidence="7">
    <location>
        <position position="319"/>
    </location>
    <ligand>
        <name>N-formimidoyl-L-glutamate</name>
        <dbReference type="ChEBI" id="CHEBI:58928"/>
    </ligand>
</feature>
<dbReference type="HAMAP" id="MF_00372">
    <property type="entry name" value="HutI"/>
    <property type="match status" value="1"/>
</dbReference>
<dbReference type="Gene3D" id="3.20.20.140">
    <property type="entry name" value="Metal-dependent hydrolases"/>
    <property type="match status" value="1"/>
</dbReference>
<dbReference type="InterPro" id="IPR006680">
    <property type="entry name" value="Amidohydro-rel"/>
</dbReference>
<dbReference type="RefSeq" id="WP_095085185.1">
    <property type="nucleotide sequence ID" value="NZ_BMDM01000008.1"/>
</dbReference>
<dbReference type="EMBL" id="LT906462">
    <property type="protein sequence ID" value="SNV42977.1"/>
    <property type="molecule type" value="Genomic_DNA"/>
</dbReference>
<feature type="binding site" evidence="7">
    <location>
        <position position="317"/>
    </location>
    <ligand>
        <name>Fe(3+)</name>
        <dbReference type="ChEBI" id="CHEBI:29034"/>
    </ligand>
</feature>
<evidence type="ECO:0000313" key="9">
    <source>
        <dbReference type="EMBL" id="SNV42977.1"/>
    </source>
</evidence>
<dbReference type="InterPro" id="IPR005920">
    <property type="entry name" value="HutI"/>
</dbReference>
<dbReference type="InterPro" id="IPR011059">
    <property type="entry name" value="Metal-dep_hydrolase_composite"/>
</dbReference>
<dbReference type="PANTHER" id="PTHR42752">
    <property type="entry name" value="IMIDAZOLONEPROPIONASE"/>
    <property type="match status" value="1"/>
</dbReference>
<evidence type="ECO:0000256" key="4">
    <source>
        <dbReference type="ARBA" id="ARBA00022808"/>
    </source>
</evidence>
<name>A0A239X8G3_9STAP</name>
<dbReference type="KEGG" id="sste:SAMEA4384403_0017"/>
<keyword evidence="7" id="KW-0963">Cytoplasm</keyword>
<feature type="binding site" evidence="7">
    <location>
        <position position="181"/>
    </location>
    <ligand>
        <name>4-imidazolone-5-propanoate</name>
        <dbReference type="ChEBI" id="CHEBI:77893"/>
    </ligand>
</feature>
<dbReference type="InterPro" id="IPR032466">
    <property type="entry name" value="Metal_Hydrolase"/>
</dbReference>
<feature type="domain" description="Amidohydrolase-related" evidence="8">
    <location>
        <begin position="67"/>
        <end position="403"/>
    </location>
</feature>
<feature type="binding site" evidence="7">
    <location>
        <position position="242"/>
    </location>
    <ligand>
        <name>Zn(2+)</name>
        <dbReference type="ChEBI" id="CHEBI:29105"/>
    </ligand>
</feature>
<dbReference type="GO" id="GO:0019556">
    <property type="term" value="P:L-histidine catabolic process to glutamate and formamide"/>
    <property type="evidence" value="ECO:0007669"/>
    <property type="project" value="UniProtKB-UniRule"/>
</dbReference>
<dbReference type="GO" id="GO:0008270">
    <property type="term" value="F:zinc ion binding"/>
    <property type="evidence" value="ECO:0007669"/>
    <property type="project" value="UniProtKB-UniRule"/>
</dbReference>
<feature type="binding site" evidence="7">
    <location>
        <position position="321"/>
    </location>
    <ligand>
        <name>N-formimidoyl-L-glutamate</name>
        <dbReference type="ChEBI" id="CHEBI:58928"/>
    </ligand>
</feature>